<keyword evidence="3" id="KW-1185">Reference proteome</keyword>
<feature type="compositionally biased region" description="Polar residues" evidence="1">
    <location>
        <begin position="109"/>
        <end position="120"/>
    </location>
</feature>
<sequence length="179" mass="19995">MGKMFNDNSRTHLILKLARDATERQDYGWEVRKEEVDVFDIQDSELIQNHNEDGPETLSNALDIEAQPEVCPYNITLEPSEVTQFPVEINLTSNQRNPRLTEDCTVVDDQSLSGPFSTDDSNADPDYDVSEETSTTSSLASSLINEPATLHDESSGVKKRKVPNQKKKAKSGHLTRKTG</sequence>
<proteinExistence type="predicted"/>
<evidence type="ECO:0000313" key="3">
    <source>
        <dbReference type="Proteomes" id="UP001152888"/>
    </source>
</evidence>
<accession>A0A9P0LNF7</accession>
<feature type="compositionally biased region" description="Acidic residues" evidence="1">
    <location>
        <begin position="121"/>
        <end position="131"/>
    </location>
</feature>
<evidence type="ECO:0000256" key="1">
    <source>
        <dbReference type="SAM" id="MobiDB-lite"/>
    </source>
</evidence>
<organism evidence="2 3">
    <name type="scientific">Acanthoscelides obtectus</name>
    <name type="common">Bean weevil</name>
    <name type="synonym">Bruchus obtectus</name>
    <dbReference type="NCBI Taxonomy" id="200917"/>
    <lineage>
        <taxon>Eukaryota</taxon>
        <taxon>Metazoa</taxon>
        <taxon>Ecdysozoa</taxon>
        <taxon>Arthropoda</taxon>
        <taxon>Hexapoda</taxon>
        <taxon>Insecta</taxon>
        <taxon>Pterygota</taxon>
        <taxon>Neoptera</taxon>
        <taxon>Endopterygota</taxon>
        <taxon>Coleoptera</taxon>
        <taxon>Polyphaga</taxon>
        <taxon>Cucujiformia</taxon>
        <taxon>Chrysomeloidea</taxon>
        <taxon>Chrysomelidae</taxon>
        <taxon>Bruchinae</taxon>
        <taxon>Bruchini</taxon>
        <taxon>Acanthoscelides</taxon>
    </lineage>
</organism>
<reference evidence="2" key="1">
    <citation type="submission" date="2022-03" db="EMBL/GenBank/DDBJ databases">
        <authorList>
            <person name="Sayadi A."/>
        </authorList>
    </citation>
    <scope>NUCLEOTIDE SEQUENCE</scope>
</reference>
<dbReference type="OrthoDB" id="6807906at2759"/>
<protein>
    <submittedName>
        <fullName evidence="2">Uncharacterized protein</fullName>
    </submittedName>
</protein>
<dbReference type="AlphaFoldDB" id="A0A9P0LNF7"/>
<feature type="compositionally biased region" description="Basic residues" evidence="1">
    <location>
        <begin position="157"/>
        <end position="179"/>
    </location>
</feature>
<gene>
    <name evidence="2" type="ORF">ACAOBT_LOCUS26631</name>
</gene>
<name>A0A9P0LNF7_ACAOB</name>
<dbReference type="EMBL" id="CAKOFQ010007483">
    <property type="protein sequence ID" value="CAH2002142.1"/>
    <property type="molecule type" value="Genomic_DNA"/>
</dbReference>
<feature type="region of interest" description="Disordered" evidence="1">
    <location>
        <begin position="109"/>
        <end position="179"/>
    </location>
</feature>
<dbReference type="Proteomes" id="UP001152888">
    <property type="component" value="Unassembled WGS sequence"/>
</dbReference>
<comment type="caution">
    <text evidence="2">The sequence shown here is derived from an EMBL/GenBank/DDBJ whole genome shotgun (WGS) entry which is preliminary data.</text>
</comment>
<feature type="compositionally biased region" description="Low complexity" evidence="1">
    <location>
        <begin position="132"/>
        <end position="143"/>
    </location>
</feature>
<evidence type="ECO:0000313" key="2">
    <source>
        <dbReference type="EMBL" id="CAH2002142.1"/>
    </source>
</evidence>